<accession>A0A843YRG8</accession>
<gene>
    <name evidence="1" type="ORF">GEV47_04640</name>
</gene>
<comment type="caution">
    <text evidence="1">The sequence shown here is derived from an EMBL/GenBank/DDBJ whole genome shotgun (WGS) entry which is preliminary data.</text>
</comment>
<protein>
    <submittedName>
        <fullName evidence="1">DUF2891 family protein</fullName>
    </submittedName>
</protein>
<dbReference type="OrthoDB" id="9779797at2"/>
<keyword evidence="2" id="KW-1185">Reference proteome</keyword>
<dbReference type="AlphaFoldDB" id="A0A843YRG8"/>
<dbReference type="Pfam" id="PF11199">
    <property type="entry name" value="DUF2891"/>
    <property type="match status" value="1"/>
</dbReference>
<dbReference type="RefSeq" id="WP_153233498.1">
    <property type="nucleotide sequence ID" value="NZ_WINI01000001.1"/>
</dbReference>
<dbReference type="InterPro" id="IPR021365">
    <property type="entry name" value="DUF2891"/>
</dbReference>
<evidence type="ECO:0000313" key="1">
    <source>
        <dbReference type="EMBL" id="MQQ99970.1"/>
    </source>
</evidence>
<reference evidence="1 2" key="1">
    <citation type="submission" date="2019-10" db="EMBL/GenBank/DDBJ databases">
        <title>Glaciimonas soli sp. nov., a psychrophilic bacterium isolated from the forest soil of a high elevation mountain in Taiwan.</title>
        <authorList>
            <person name="Wang L.-T."/>
            <person name="Shieh W.Y."/>
        </authorList>
    </citation>
    <scope>NUCLEOTIDE SEQUENCE [LARGE SCALE GENOMIC DNA]</scope>
    <source>
        <strain evidence="1 2">GS1</strain>
    </source>
</reference>
<name>A0A843YRG8_9BURK</name>
<proteinExistence type="predicted"/>
<sequence>MTYTEKSAKNTLTPVFASKYAQLVLGHSTQEYPNHIMHVLNHADDAQTPRVLHPIFYGSYDWHSCIHGYWLLTRLLSRFADLPEKEAIHTLFNTQLTADNVNGEIAYLNAPGRRLFSRPYGWGWLLALQTELLRLDTDDGRRWSATMQPLADVIVERFMEFLPKATYPVRVGTHFNTAFALSMALKYARETNHAELEKLCCTAAKRWHLDDAGCQAWEPSGDEFLSPALIVAELMQLVLPAAEFNTWFTRFLPNLEQQQPATLFNPAIVTDHSDGKIAHLNGLNLSRAWCQRSIARALPSGDARVAVLLAAADHHLDTALGYVVGDYMGEHWLGTFAVLALEA</sequence>
<dbReference type="Proteomes" id="UP000451565">
    <property type="component" value="Unassembled WGS sequence"/>
</dbReference>
<evidence type="ECO:0000313" key="2">
    <source>
        <dbReference type="Proteomes" id="UP000451565"/>
    </source>
</evidence>
<dbReference type="EMBL" id="WINI01000001">
    <property type="protein sequence ID" value="MQQ99970.1"/>
    <property type="molecule type" value="Genomic_DNA"/>
</dbReference>
<organism evidence="1 2">
    <name type="scientific">Glaciimonas soli</name>
    <dbReference type="NCBI Taxonomy" id="2590999"/>
    <lineage>
        <taxon>Bacteria</taxon>
        <taxon>Pseudomonadati</taxon>
        <taxon>Pseudomonadota</taxon>
        <taxon>Betaproteobacteria</taxon>
        <taxon>Burkholderiales</taxon>
        <taxon>Oxalobacteraceae</taxon>
        <taxon>Glaciimonas</taxon>
    </lineage>
</organism>